<dbReference type="EMBL" id="JABSTQ010001390">
    <property type="protein sequence ID" value="KAG0444833.1"/>
    <property type="molecule type" value="Genomic_DNA"/>
</dbReference>
<proteinExistence type="predicted"/>
<accession>A0AC60R1B4</accession>
<organism evidence="1 2">
    <name type="scientific">Ixodes persulcatus</name>
    <name type="common">Taiga tick</name>
    <dbReference type="NCBI Taxonomy" id="34615"/>
    <lineage>
        <taxon>Eukaryota</taxon>
        <taxon>Metazoa</taxon>
        <taxon>Ecdysozoa</taxon>
        <taxon>Arthropoda</taxon>
        <taxon>Chelicerata</taxon>
        <taxon>Arachnida</taxon>
        <taxon>Acari</taxon>
        <taxon>Parasitiformes</taxon>
        <taxon>Ixodida</taxon>
        <taxon>Ixodoidea</taxon>
        <taxon>Ixodidae</taxon>
        <taxon>Ixodinae</taxon>
        <taxon>Ixodes</taxon>
    </lineage>
</organism>
<reference evidence="1 2" key="1">
    <citation type="journal article" date="2020" name="Cell">
        <title>Large-Scale Comparative Analyses of Tick Genomes Elucidate Their Genetic Diversity and Vector Capacities.</title>
        <authorList>
            <consortium name="Tick Genome and Microbiome Consortium (TIGMIC)"/>
            <person name="Jia N."/>
            <person name="Wang J."/>
            <person name="Shi W."/>
            <person name="Du L."/>
            <person name="Sun Y."/>
            <person name="Zhan W."/>
            <person name="Jiang J.F."/>
            <person name="Wang Q."/>
            <person name="Zhang B."/>
            <person name="Ji P."/>
            <person name="Bell-Sakyi L."/>
            <person name="Cui X.M."/>
            <person name="Yuan T.T."/>
            <person name="Jiang B.G."/>
            <person name="Yang W.F."/>
            <person name="Lam T.T."/>
            <person name="Chang Q.C."/>
            <person name="Ding S.J."/>
            <person name="Wang X.J."/>
            <person name="Zhu J.G."/>
            <person name="Ruan X.D."/>
            <person name="Zhao L."/>
            <person name="Wei J.T."/>
            <person name="Ye R.Z."/>
            <person name="Que T.C."/>
            <person name="Du C.H."/>
            <person name="Zhou Y.H."/>
            <person name="Cheng J.X."/>
            <person name="Dai P.F."/>
            <person name="Guo W.B."/>
            <person name="Han X.H."/>
            <person name="Huang E.J."/>
            <person name="Li L.F."/>
            <person name="Wei W."/>
            <person name="Gao Y.C."/>
            <person name="Liu J.Z."/>
            <person name="Shao H.Z."/>
            <person name="Wang X."/>
            <person name="Wang C.C."/>
            <person name="Yang T.C."/>
            <person name="Huo Q.B."/>
            <person name="Li W."/>
            <person name="Chen H.Y."/>
            <person name="Chen S.E."/>
            <person name="Zhou L.G."/>
            <person name="Ni X.B."/>
            <person name="Tian J.H."/>
            <person name="Sheng Y."/>
            <person name="Liu T."/>
            <person name="Pan Y.S."/>
            <person name="Xia L.Y."/>
            <person name="Li J."/>
            <person name="Zhao F."/>
            <person name="Cao W.C."/>
        </authorList>
    </citation>
    <scope>NUCLEOTIDE SEQUENCE [LARGE SCALE GENOMIC DNA]</scope>
    <source>
        <strain evidence="1">Iper-2018</strain>
    </source>
</reference>
<protein>
    <submittedName>
        <fullName evidence="1">Uncharacterized protein</fullName>
    </submittedName>
</protein>
<name>A0AC60R1B4_IXOPE</name>
<gene>
    <name evidence="1" type="ORF">HPB47_013332</name>
</gene>
<evidence type="ECO:0000313" key="1">
    <source>
        <dbReference type="EMBL" id="KAG0444833.1"/>
    </source>
</evidence>
<evidence type="ECO:0000313" key="2">
    <source>
        <dbReference type="Proteomes" id="UP000805193"/>
    </source>
</evidence>
<keyword evidence="2" id="KW-1185">Reference proteome</keyword>
<sequence length="273" mass="30905">MAADEPSPGVQRPTKKYVIKQTLFMFLLLSDEAKAGRLSLFVRHYEPLSYLPQHATRTSHSRMKRYAADIGDTRVRFKAYGRDLRLVLRRDRSAFSNDFVATDSKGFINLDLSHIYSGTLEGDPGSRVFGSLINGVFNGRISTGDSQEFFVEPSWKYFNKTQSQRVGHSVIYSGKDVHLPAHLEAHRGCDLDLLQIPETRDWPTVRQHNVIVDHVLYNYYRRNSDDASAKAYLTNIVASHVNTATTIYSSTDFGGIVGIKFIVQSLKANLRKN</sequence>
<comment type="caution">
    <text evidence="1">The sequence shown here is derived from an EMBL/GenBank/DDBJ whole genome shotgun (WGS) entry which is preliminary data.</text>
</comment>
<dbReference type="Proteomes" id="UP000805193">
    <property type="component" value="Unassembled WGS sequence"/>
</dbReference>